<gene>
    <name evidence="1" type="ORF">K443DRAFT_682023</name>
</gene>
<protein>
    <submittedName>
        <fullName evidence="1">Uncharacterized protein</fullName>
    </submittedName>
</protein>
<dbReference type="HOGENOM" id="CLU_185455_0_0_1"/>
<reference evidence="1 2" key="1">
    <citation type="submission" date="2014-04" db="EMBL/GenBank/DDBJ databases">
        <authorList>
            <consortium name="DOE Joint Genome Institute"/>
            <person name="Kuo A."/>
            <person name="Kohler A."/>
            <person name="Nagy L.G."/>
            <person name="Floudas D."/>
            <person name="Copeland A."/>
            <person name="Barry K.W."/>
            <person name="Cichocki N."/>
            <person name="Veneault-Fourrey C."/>
            <person name="LaButti K."/>
            <person name="Lindquist E.A."/>
            <person name="Lipzen A."/>
            <person name="Lundell T."/>
            <person name="Morin E."/>
            <person name="Murat C."/>
            <person name="Sun H."/>
            <person name="Tunlid A."/>
            <person name="Henrissat B."/>
            <person name="Grigoriev I.V."/>
            <person name="Hibbett D.S."/>
            <person name="Martin F."/>
            <person name="Nordberg H.P."/>
            <person name="Cantor M.N."/>
            <person name="Hua S.X."/>
        </authorList>
    </citation>
    <scope>NUCLEOTIDE SEQUENCE [LARGE SCALE GENOMIC DNA]</scope>
    <source>
        <strain evidence="1 2">LaAM-08-1</strain>
    </source>
</reference>
<dbReference type="OrthoDB" id="2978650at2759"/>
<organism evidence="1 2">
    <name type="scientific">Laccaria amethystina LaAM-08-1</name>
    <dbReference type="NCBI Taxonomy" id="1095629"/>
    <lineage>
        <taxon>Eukaryota</taxon>
        <taxon>Fungi</taxon>
        <taxon>Dikarya</taxon>
        <taxon>Basidiomycota</taxon>
        <taxon>Agaricomycotina</taxon>
        <taxon>Agaricomycetes</taxon>
        <taxon>Agaricomycetidae</taxon>
        <taxon>Agaricales</taxon>
        <taxon>Agaricineae</taxon>
        <taxon>Hydnangiaceae</taxon>
        <taxon>Laccaria</taxon>
    </lineage>
</organism>
<dbReference type="Proteomes" id="UP000054477">
    <property type="component" value="Unassembled WGS sequence"/>
</dbReference>
<evidence type="ECO:0000313" key="2">
    <source>
        <dbReference type="Proteomes" id="UP000054477"/>
    </source>
</evidence>
<name>A0A0C9WKZ0_9AGAR</name>
<sequence>MPHQVNDHLAEQPKVTIVNIDADVQPRIFRVDMAGVAGTTDVLLRLATLLKEEDALIVNLTVTPSSICFVGALKDDWVPRVQRAIHGTNDEYDS</sequence>
<dbReference type="AlphaFoldDB" id="A0A0C9WKZ0"/>
<proteinExistence type="predicted"/>
<reference evidence="2" key="2">
    <citation type="submission" date="2015-01" db="EMBL/GenBank/DDBJ databases">
        <title>Evolutionary Origins and Diversification of the Mycorrhizal Mutualists.</title>
        <authorList>
            <consortium name="DOE Joint Genome Institute"/>
            <consortium name="Mycorrhizal Genomics Consortium"/>
            <person name="Kohler A."/>
            <person name="Kuo A."/>
            <person name="Nagy L.G."/>
            <person name="Floudas D."/>
            <person name="Copeland A."/>
            <person name="Barry K.W."/>
            <person name="Cichocki N."/>
            <person name="Veneault-Fourrey C."/>
            <person name="LaButti K."/>
            <person name="Lindquist E.A."/>
            <person name="Lipzen A."/>
            <person name="Lundell T."/>
            <person name="Morin E."/>
            <person name="Murat C."/>
            <person name="Riley R."/>
            <person name="Ohm R."/>
            <person name="Sun H."/>
            <person name="Tunlid A."/>
            <person name="Henrissat B."/>
            <person name="Grigoriev I.V."/>
            <person name="Hibbett D.S."/>
            <person name="Martin F."/>
        </authorList>
    </citation>
    <scope>NUCLEOTIDE SEQUENCE [LARGE SCALE GENOMIC DNA]</scope>
    <source>
        <strain evidence="2">LaAM-08-1</strain>
    </source>
</reference>
<accession>A0A0C9WKZ0</accession>
<keyword evidence="2" id="KW-1185">Reference proteome</keyword>
<dbReference type="EMBL" id="KN838710">
    <property type="protein sequence ID" value="KIJ96789.1"/>
    <property type="molecule type" value="Genomic_DNA"/>
</dbReference>
<evidence type="ECO:0000313" key="1">
    <source>
        <dbReference type="EMBL" id="KIJ96789.1"/>
    </source>
</evidence>